<dbReference type="Pfam" id="PF00703">
    <property type="entry name" value="Glyco_hydro_2"/>
    <property type="match status" value="1"/>
</dbReference>
<keyword evidence="3" id="KW-0326">Glycosidase</keyword>
<evidence type="ECO:0000259" key="5">
    <source>
        <dbReference type="Pfam" id="PF02836"/>
    </source>
</evidence>
<dbReference type="InterPro" id="IPR006102">
    <property type="entry name" value="Ig-like_GH2"/>
</dbReference>
<dbReference type="Gene3D" id="3.20.20.80">
    <property type="entry name" value="Glycosidases"/>
    <property type="match status" value="1"/>
</dbReference>
<dbReference type="Pfam" id="PF02837">
    <property type="entry name" value="Glyco_hydro_2_N"/>
    <property type="match status" value="1"/>
</dbReference>
<reference evidence="7 8" key="2">
    <citation type="submission" date="2023-10" db="EMBL/GenBank/DDBJ databases">
        <authorList>
            <person name="Han X.F."/>
        </authorList>
    </citation>
    <scope>NUCLEOTIDE SEQUENCE [LARGE SCALE GENOMIC DNA]</scope>
    <source>
        <strain evidence="7 8">KCTC 39840</strain>
    </source>
</reference>
<keyword evidence="2 7" id="KW-0378">Hydrolase</keyword>
<dbReference type="InterPro" id="IPR006104">
    <property type="entry name" value="Glyco_hydro_2_N"/>
</dbReference>
<dbReference type="InterPro" id="IPR017853">
    <property type="entry name" value="GH"/>
</dbReference>
<dbReference type="Gene3D" id="2.60.120.260">
    <property type="entry name" value="Galactose-binding domain-like"/>
    <property type="match status" value="1"/>
</dbReference>
<comment type="caution">
    <text evidence="7">The sequence shown here is derived from an EMBL/GenBank/DDBJ whole genome shotgun (WGS) entry which is preliminary data.</text>
</comment>
<dbReference type="SUPFAM" id="SSF51445">
    <property type="entry name" value="(Trans)glycosidases"/>
    <property type="match status" value="1"/>
</dbReference>
<evidence type="ECO:0000313" key="7">
    <source>
        <dbReference type="EMBL" id="MDW5595412.1"/>
    </source>
</evidence>
<comment type="similarity">
    <text evidence="1">Belongs to the glycosyl hydrolase 2 family.</text>
</comment>
<evidence type="ECO:0000313" key="8">
    <source>
        <dbReference type="Proteomes" id="UP001284601"/>
    </source>
</evidence>
<feature type="domain" description="Glycoside hydrolase family 2 immunoglobulin-like beta-sandwich" evidence="4">
    <location>
        <begin position="196"/>
        <end position="293"/>
    </location>
</feature>
<dbReference type="InterPro" id="IPR006103">
    <property type="entry name" value="Glyco_hydro_2_cat"/>
</dbReference>
<dbReference type="InterPro" id="IPR036156">
    <property type="entry name" value="Beta-gal/glucu_dom_sf"/>
</dbReference>
<dbReference type="SUPFAM" id="SSF49785">
    <property type="entry name" value="Galactose-binding domain-like"/>
    <property type="match status" value="1"/>
</dbReference>
<dbReference type="InterPro" id="IPR008979">
    <property type="entry name" value="Galactose-bd-like_sf"/>
</dbReference>
<dbReference type="InterPro" id="IPR051913">
    <property type="entry name" value="GH2_Domain-Containing"/>
</dbReference>
<evidence type="ECO:0000259" key="6">
    <source>
        <dbReference type="Pfam" id="PF02837"/>
    </source>
</evidence>
<gene>
    <name evidence="7" type="ORF">R7226_13770</name>
</gene>
<evidence type="ECO:0000259" key="4">
    <source>
        <dbReference type="Pfam" id="PF00703"/>
    </source>
</evidence>
<dbReference type="GO" id="GO:0016787">
    <property type="term" value="F:hydrolase activity"/>
    <property type="evidence" value="ECO:0007669"/>
    <property type="project" value="UniProtKB-KW"/>
</dbReference>
<name>A0ABU4HQ23_9ACTN</name>
<organism evidence="7 8">
    <name type="scientific">Conexibacter stalactiti</name>
    <dbReference type="NCBI Taxonomy" id="1940611"/>
    <lineage>
        <taxon>Bacteria</taxon>
        <taxon>Bacillati</taxon>
        <taxon>Actinomycetota</taxon>
        <taxon>Thermoleophilia</taxon>
        <taxon>Solirubrobacterales</taxon>
        <taxon>Conexibacteraceae</taxon>
        <taxon>Conexibacter</taxon>
    </lineage>
</organism>
<dbReference type="SUPFAM" id="SSF49303">
    <property type="entry name" value="beta-Galactosidase/glucuronidase domain"/>
    <property type="match status" value="1"/>
</dbReference>
<dbReference type="Pfam" id="PF02836">
    <property type="entry name" value="Glyco_hydro_2_C"/>
    <property type="match status" value="1"/>
</dbReference>
<evidence type="ECO:0000256" key="2">
    <source>
        <dbReference type="ARBA" id="ARBA00022801"/>
    </source>
</evidence>
<feature type="domain" description="Glycoside hydrolase family 2 catalytic" evidence="5">
    <location>
        <begin position="295"/>
        <end position="452"/>
    </location>
</feature>
<dbReference type="InterPro" id="IPR013783">
    <property type="entry name" value="Ig-like_fold"/>
</dbReference>
<dbReference type="PANTHER" id="PTHR42732:SF3">
    <property type="entry name" value="HYDROLASE"/>
    <property type="match status" value="1"/>
</dbReference>
<evidence type="ECO:0000256" key="3">
    <source>
        <dbReference type="ARBA" id="ARBA00023295"/>
    </source>
</evidence>
<protein>
    <submittedName>
        <fullName evidence="7">Glycoside hydrolase family 2 TIM barrel-domain containing protein</fullName>
    </submittedName>
</protein>
<dbReference type="EMBL" id="JAWSTH010000032">
    <property type="protein sequence ID" value="MDW5595412.1"/>
    <property type="molecule type" value="Genomic_DNA"/>
</dbReference>
<keyword evidence="8" id="KW-1185">Reference proteome</keyword>
<dbReference type="PANTHER" id="PTHR42732">
    <property type="entry name" value="BETA-GALACTOSIDASE"/>
    <property type="match status" value="1"/>
</dbReference>
<dbReference type="RefSeq" id="WP_318597746.1">
    <property type="nucleotide sequence ID" value="NZ_JAWSTH010000032.1"/>
</dbReference>
<accession>A0ABU4HQ23</accession>
<sequence length="691" mass="74990">MTTSSTAAQPRLDYPRPDFDRSQRWASLDGSWRFAADPDDHGRAAGWANGAAAWDGAETGEIVVPSCWESAASGVGREWLPVGWYARTLQRPASWPAHERTIVRFGAVHHAASVWCGGVLAGEHVGGSVPFELDVSELLGADGAAELVVRVEAPLDKGAIAHGKQRSRPADPYDSCAFTASSGIWQSVWLESRPATHVAHVALRPDAQLGGFDVTVELAGPALAEATLTLALSGADDQAAVTLPAAGAARVEAHLPIADPRLWSPDDPHLYRVEARLSSVDGEDRVTVHGGLRRIEVDGERLLLNGGQLYVRGVLDQGYWPDSGLTPPNAEALRRDLELARAAGFNLVRKHIKLEDPRWLHMADQMGMLVWAEPPCTSRWSEDGAAAFEAQIEPMVRRDGNHPSIVIWGLYNEEWGLDWDVAGDPAKQEAVRRARRQLLAFDDTRPVVDDSGWAHVETDLVDWHRYEESVAGWRAHVAGIADGSATSFPVNLGPDHVQEMHLGVPGARLDGLPLLNSEFGGGEFDPAGRGWHLRWQTQELRRHDRLAGYVYTELCDVEHELAGVYDERRRLKPALDCDLPQVLGATTLVIDLDPLRPGLDVETADGAVRFPVALSHHGTAELAGELRWGWEGVDAGAGAVPIAAQPFRLGAPVEVAARLPDGVERGRLLLRVIDGDGHERTGAFVDVGRDA</sequence>
<dbReference type="Gene3D" id="2.60.40.10">
    <property type="entry name" value="Immunoglobulins"/>
    <property type="match status" value="1"/>
</dbReference>
<feature type="domain" description="Glycosyl hydrolases family 2 sugar binding" evidence="6">
    <location>
        <begin position="27"/>
        <end position="191"/>
    </location>
</feature>
<evidence type="ECO:0000256" key="1">
    <source>
        <dbReference type="ARBA" id="ARBA00007401"/>
    </source>
</evidence>
<reference evidence="8" key="1">
    <citation type="submission" date="2023-07" db="EMBL/GenBank/DDBJ databases">
        <title>Conexibacter stalactiti sp. nov., isolated from stalactites in a lava cave and emended description of the genus Conexibacter.</title>
        <authorList>
            <person name="Lee S.D."/>
        </authorList>
    </citation>
    <scope>NUCLEOTIDE SEQUENCE [LARGE SCALE GENOMIC DNA]</scope>
    <source>
        <strain evidence="8">KCTC 39840</strain>
    </source>
</reference>
<dbReference type="Proteomes" id="UP001284601">
    <property type="component" value="Unassembled WGS sequence"/>
</dbReference>
<proteinExistence type="inferred from homology"/>